<dbReference type="Gene3D" id="3.40.33.10">
    <property type="entry name" value="CAP"/>
    <property type="match status" value="1"/>
</dbReference>
<protein>
    <recommendedName>
        <fullName evidence="2">SCP domain-containing protein</fullName>
    </recommendedName>
</protein>
<proteinExistence type="predicted"/>
<feature type="compositionally biased region" description="Low complexity" evidence="1">
    <location>
        <begin position="78"/>
        <end position="154"/>
    </location>
</feature>
<dbReference type="InterPro" id="IPR014044">
    <property type="entry name" value="CAP_dom"/>
</dbReference>
<dbReference type="OMA" id="NSEGFWY"/>
<accession>D3BJH0</accession>
<evidence type="ECO:0000256" key="1">
    <source>
        <dbReference type="SAM" id="MobiDB-lite"/>
    </source>
</evidence>
<gene>
    <name evidence="3" type="ORF">PPL_08696</name>
</gene>
<feature type="compositionally biased region" description="Polar residues" evidence="1">
    <location>
        <begin position="155"/>
        <end position="173"/>
    </location>
</feature>
<evidence type="ECO:0000313" key="4">
    <source>
        <dbReference type="Proteomes" id="UP000001396"/>
    </source>
</evidence>
<keyword evidence="4" id="KW-1185">Reference proteome</keyword>
<reference evidence="3 4" key="1">
    <citation type="journal article" date="2011" name="Genome Res.">
        <title>Phylogeny-wide analysis of social amoeba genomes highlights ancient origins for complex intercellular communication.</title>
        <authorList>
            <person name="Heidel A.J."/>
            <person name="Lawal H.M."/>
            <person name="Felder M."/>
            <person name="Schilde C."/>
            <person name="Helps N.R."/>
            <person name="Tunggal B."/>
            <person name="Rivero F."/>
            <person name="John U."/>
            <person name="Schleicher M."/>
            <person name="Eichinger L."/>
            <person name="Platzer M."/>
            <person name="Noegel A.A."/>
            <person name="Schaap P."/>
            <person name="Gloeckner G."/>
        </authorList>
    </citation>
    <scope>NUCLEOTIDE SEQUENCE [LARGE SCALE GENOMIC DNA]</scope>
    <source>
        <strain evidence="4">ATCC 26659 / Pp 5 / PN500</strain>
    </source>
</reference>
<feature type="region of interest" description="Disordered" evidence="1">
    <location>
        <begin position="78"/>
        <end position="173"/>
    </location>
</feature>
<evidence type="ECO:0000313" key="3">
    <source>
        <dbReference type="EMBL" id="EFA78050.1"/>
    </source>
</evidence>
<comment type="caution">
    <text evidence="3">The sequence shown here is derived from an EMBL/GenBank/DDBJ whole genome shotgun (WGS) entry which is preliminary data.</text>
</comment>
<dbReference type="GeneID" id="31364174"/>
<organism evidence="3 4">
    <name type="scientific">Heterostelium pallidum (strain ATCC 26659 / Pp 5 / PN500)</name>
    <name type="common">Cellular slime mold</name>
    <name type="synonym">Polysphondylium pallidum</name>
    <dbReference type="NCBI Taxonomy" id="670386"/>
    <lineage>
        <taxon>Eukaryota</taxon>
        <taxon>Amoebozoa</taxon>
        <taxon>Evosea</taxon>
        <taxon>Eumycetozoa</taxon>
        <taxon>Dictyostelia</taxon>
        <taxon>Acytosteliales</taxon>
        <taxon>Acytosteliaceae</taxon>
        <taxon>Heterostelium</taxon>
    </lineage>
</organism>
<feature type="domain" description="SCP" evidence="2">
    <location>
        <begin position="257"/>
        <end position="363"/>
    </location>
</feature>
<dbReference type="CDD" id="cd05379">
    <property type="entry name" value="CAP_bacterial"/>
    <property type="match status" value="1"/>
</dbReference>
<dbReference type="SUPFAM" id="SSF55797">
    <property type="entry name" value="PR-1-like"/>
    <property type="match status" value="1"/>
</dbReference>
<dbReference type="RefSeq" id="XP_020430177.1">
    <property type="nucleotide sequence ID" value="XM_020579502.1"/>
</dbReference>
<feature type="compositionally biased region" description="Low complexity" evidence="1">
    <location>
        <begin position="23"/>
        <end position="49"/>
    </location>
</feature>
<dbReference type="EMBL" id="ADBJ01000038">
    <property type="protein sequence ID" value="EFA78050.1"/>
    <property type="molecule type" value="Genomic_DNA"/>
</dbReference>
<dbReference type="PANTHER" id="PTHR31157">
    <property type="entry name" value="SCP DOMAIN-CONTAINING PROTEIN"/>
    <property type="match status" value="1"/>
</dbReference>
<dbReference type="PANTHER" id="PTHR31157:SF30">
    <property type="entry name" value="SCP DOMAIN-CONTAINING PROTEIN"/>
    <property type="match status" value="1"/>
</dbReference>
<sequence length="388" mass="43311">MSHIVIDLDGDDDDYNQNDKVETTTTTTSTSSSTSNSNRNRNINTYTNTPVTRGSSQAKTKHQQRSELLANIHERRLTSLSNDQSTTSSSKSSQPSNKPTTTTTTTTTTSNTSTNTNINNTNKRTNVNNENNINNKNVNKSNSNSNSNKTNETTVGSTTPSIRTNEASRVPLSVSNDLRSQLSNIRKRKHESFRSEQLSTKSFYTIDDVNKKVSDEKENRMHFASLGSSGGSDKPRSSVHTINNTFKDPETIGRKALELSNQFRQKNNKPPLRWHQDLYKIGVVHSKNMADGKVAFGHDGFDDRTRQFPFPHSKAGENVAMNNMDSTVAEVAVEGWINSKGHRENLLGHFNTCAIGVYQSHDVNIIFVWASSTSSFVNFYKKFVERSN</sequence>
<dbReference type="AlphaFoldDB" id="D3BJH0"/>
<dbReference type="InterPro" id="IPR035940">
    <property type="entry name" value="CAP_sf"/>
</dbReference>
<dbReference type="InParanoid" id="D3BJH0"/>
<dbReference type="Pfam" id="PF00188">
    <property type="entry name" value="CAP"/>
    <property type="match status" value="1"/>
</dbReference>
<evidence type="ECO:0000259" key="2">
    <source>
        <dbReference type="Pfam" id="PF00188"/>
    </source>
</evidence>
<dbReference type="Proteomes" id="UP000001396">
    <property type="component" value="Unassembled WGS sequence"/>
</dbReference>
<feature type="region of interest" description="Disordered" evidence="1">
    <location>
        <begin position="1"/>
        <end position="64"/>
    </location>
</feature>
<name>D3BJH0_HETP5</name>